<dbReference type="InterPro" id="IPR024623">
    <property type="entry name" value="YtxH"/>
</dbReference>
<feature type="compositionally biased region" description="Basic residues" evidence="1">
    <location>
        <begin position="75"/>
        <end position="88"/>
    </location>
</feature>
<gene>
    <name evidence="3" type="ORF">ENT43_00625</name>
</gene>
<dbReference type="AlphaFoldDB" id="A0A7C4M0G0"/>
<reference evidence="3" key="1">
    <citation type="journal article" date="2020" name="mSystems">
        <title>Genome- and Community-Level Interaction Insights into Carbon Utilization and Element Cycling Functions of Hydrothermarchaeota in Hydrothermal Sediment.</title>
        <authorList>
            <person name="Zhou Z."/>
            <person name="Liu Y."/>
            <person name="Xu W."/>
            <person name="Pan J."/>
            <person name="Luo Z.H."/>
            <person name="Li M."/>
        </authorList>
    </citation>
    <scope>NUCLEOTIDE SEQUENCE [LARGE SCALE GENOMIC DNA]</scope>
    <source>
        <strain evidence="3">SpSt-579</strain>
    </source>
</reference>
<name>A0A7C4M0G0_UNCC3</name>
<feature type="region of interest" description="Disordered" evidence="1">
    <location>
        <begin position="66"/>
        <end position="88"/>
    </location>
</feature>
<evidence type="ECO:0000256" key="1">
    <source>
        <dbReference type="SAM" id="MobiDB-lite"/>
    </source>
</evidence>
<evidence type="ECO:0000256" key="2">
    <source>
        <dbReference type="SAM" id="Phobius"/>
    </source>
</evidence>
<keyword evidence="2" id="KW-1133">Transmembrane helix</keyword>
<keyword evidence="2" id="KW-0812">Transmembrane</keyword>
<comment type="caution">
    <text evidence="3">The sequence shown here is derived from an EMBL/GenBank/DDBJ whole genome shotgun (WGS) entry which is preliminary data.</text>
</comment>
<accession>A0A7C4M0G0</accession>
<dbReference type="Pfam" id="PF12732">
    <property type="entry name" value="YtxH"/>
    <property type="match status" value="1"/>
</dbReference>
<keyword evidence="2" id="KW-0472">Membrane</keyword>
<organism evidence="3">
    <name type="scientific">candidate division CPR3 bacterium</name>
    <dbReference type="NCBI Taxonomy" id="2268181"/>
    <lineage>
        <taxon>Bacteria</taxon>
        <taxon>Bacteria division CPR3</taxon>
    </lineage>
</organism>
<feature type="transmembrane region" description="Helical" evidence="2">
    <location>
        <begin position="6"/>
        <end position="26"/>
    </location>
</feature>
<proteinExistence type="predicted"/>
<sequence length="88" mass="9696">MSHLKSFLKGVALGGLVGVAMGLFNAPKKGAEMQKDAKKVIKNISKKGKEMKKEIEPKIKKAVKDSKKLADKAKKTVKKYKKINGTKR</sequence>
<protein>
    <submittedName>
        <fullName evidence="3">YtxH domain-containing protein</fullName>
    </submittedName>
</protein>
<evidence type="ECO:0000313" key="3">
    <source>
        <dbReference type="EMBL" id="HGT70748.1"/>
    </source>
</evidence>
<dbReference type="EMBL" id="DSYQ01000002">
    <property type="protein sequence ID" value="HGT70748.1"/>
    <property type="molecule type" value="Genomic_DNA"/>
</dbReference>